<dbReference type="InterPro" id="IPR047148">
    <property type="entry name" value="PLPL9"/>
</dbReference>
<dbReference type="PANTHER" id="PTHR24139">
    <property type="entry name" value="CALCIUM-INDEPENDENT PHOSPHOLIPASE A2"/>
    <property type="match status" value="1"/>
</dbReference>
<dbReference type="EC" id="3.1.1.4" evidence="1"/>
<dbReference type="GO" id="GO:0016042">
    <property type="term" value="P:lipid catabolic process"/>
    <property type="evidence" value="ECO:0007669"/>
    <property type="project" value="UniProtKB-UniRule"/>
</dbReference>
<organism evidence="10 11">
    <name type="scientific">Batillaria attramentaria</name>
    <dbReference type="NCBI Taxonomy" id="370345"/>
    <lineage>
        <taxon>Eukaryota</taxon>
        <taxon>Metazoa</taxon>
        <taxon>Spiralia</taxon>
        <taxon>Lophotrochozoa</taxon>
        <taxon>Mollusca</taxon>
        <taxon>Gastropoda</taxon>
        <taxon>Caenogastropoda</taxon>
        <taxon>Sorbeoconcha</taxon>
        <taxon>Cerithioidea</taxon>
        <taxon>Batillariidae</taxon>
        <taxon>Batillaria</taxon>
    </lineage>
</organism>
<dbReference type="Pfam" id="PF13857">
    <property type="entry name" value="Ank_5"/>
    <property type="match status" value="1"/>
</dbReference>
<dbReference type="InterPro" id="IPR002110">
    <property type="entry name" value="Ankyrin_rpt"/>
</dbReference>
<evidence type="ECO:0000313" key="11">
    <source>
        <dbReference type="Proteomes" id="UP001519460"/>
    </source>
</evidence>
<feature type="short sequence motif" description="DGA/G" evidence="8">
    <location>
        <begin position="658"/>
        <end position="660"/>
    </location>
</feature>
<dbReference type="InterPro" id="IPR002641">
    <property type="entry name" value="PNPLA_dom"/>
</dbReference>
<keyword evidence="11" id="KW-1185">Reference proteome</keyword>
<evidence type="ECO:0000256" key="4">
    <source>
        <dbReference type="ARBA" id="ARBA00023043"/>
    </source>
</evidence>
<dbReference type="SUPFAM" id="SSF48403">
    <property type="entry name" value="Ankyrin repeat"/>
    <property type="match status" value="1"/>
</dbReference>
<dbReference type="SUPFAM" id="SSF52151">
    <property type="entry name" value="FabD/lysophospholipase-like"/>
    <property type="match status" value="1"/>
</dbReference>
<dbReference type="InterPro" id="IPR036770">
    <property type="entry name" value="Ankyrin_rpt-contain_sf"/>
</dbReference>
<evidence type="ECO:0000256" key="1">
    <source>
        <dbReference type="ARBA" id="ARBA00013278"/>
    </source>
</evidence>
<name>A0ABD0LQH0_9CAEN</name>
<accession>A0ABD0LQH0</accession>
<feature type="domain" description="PNPLA" evidence="9">
    <location>
        <begin position="487"/>
        <end position="671"/>
    </location>
</feature>
<feature type="repeat" description="ANK" evidence="7">
    <location>
        <begin position="219"/>
        <end position="251"/>
    </location>
</feature>
<dbReference type="Pfam" id="PF12796">
    <property type="entry name" value="Ank_2"/>
    <property type="match status" value="1"/>
</dbReference>
<evidence type="ECO:0000256" key="3">
    <source>
        <dbReference type="ARBA" id="ARBA00022801"/>
    </source>
</evidence>
<dbReference type="GO" id="GO:0004623">
    <property type="term" value="F:phospholipase A2 activity"/>
    <property type="evidence" value="ECO:0007669"/>
    <property type="project" value="UniProtKB-EC"/>
</dbReference>
<dbReference type="PROSITE" id="PS50297">
    <property type="entry name" value="ANK_REP_REGION"/>
    <property type="match status" value="2"/>
</dbReference>
<comment type="caution">
    <text evidence="10">The sequence shown here is derived from an EMBL/GenBank/DDBJ whole genome shotgun (WGS) entry which is preliminary data.</text>
</comment>
<keyword evidence="8" id="KW-0442">Lipid degradation</keyword>
<evidence type="ECO:0000256" key="8">
    <source>
        <dbReference type="PROSITE-ProRule" id="PRU01161"/>
    </source>
</evidence>
<dbReference type="PROSITE" id="PS50088">
    <property type="entry name" value="ANK_REPEAT"/>
    <property type="match status" value="3"/>
</dbReference>
<dbReference type="Pfam" id="PF01734">
    <property type="entry name" value="Patatin"/>
    <property type="match status" value="1"/>
</dbReference>
<keyword evidence="3 8" id="KW-0378">Hydrolase</keyword>
<dbReference type="AlphaFoldDB" id="A0ABD0LQH0"/>
<dbReference type="EMBL" id="JACVVK020000032">
    <property type="protein sequence ID" value="KAK7501258.1"/>
    <property type="molecule type" value="Genomic_DNA"/>
</dbReference>
<dbReference type="Gene3D" id="1.25.40.20">
    <property type="entry name" value="Ankyrin repeat-containing domain"/>
    <property type="match status" value="2"/>
</dbReference>
<evidence type="ECO:0000259" key="9">
    <source>
        <dbReference type="PROSITE" id="PS51635"/>
    </source>
</evidence>
<evidence type="ECO:0000256" key="7">
    <source>
        <dbReference type="PROSITE-ProRule" id="PRU00023"/>
    </source>
</evidence>
<evidence type="ECO:0000313" key="10">
    <source>
        <dbReference type="EMBL" id="KAK7501258.1"/>
    </source>
</evidence>
<evidence type="ECO:0000256" key="5">
    <source>
        <dbReference type="ARBA" id="ARBA00023098"/>
    </source>
</evidence>
<feature type="short sequence motif" description="GXGXXG" evidence="8">
    <location>
        <begin position="491"/>
        <end position="496"/>
    </location>
</feature>
<feature type="repeat" description="ANK" evidence="7">
    <location>
        <begin position="349"/>
        <end position="381"/>
    </location>
</feature>
<dbReference type="PROSITE" id="PS51635">
    <property type="entry name" value="PNPLA"/>
    <property type="match status" value="1"/>
</dbReference>
<dbReference type="PANTHER" id="PTHR24139:SF34">
    <property type="entry name" value="85_88 KDA CALCIUM-INDEPENDENT PHOSPHOLIPASE A2"/>
    <property type="match status" value="1"/>
</dbReference>
<feature type="repeat" description="ANK" evidence="7">
    <location>
        <begin position="152"/>
        <end position="184"/>
    </location>
</feature>
<feature type="active site" description="Nucleophile" evidence="8">
    <location>
        <position position="525"/>
    </location>
</feature>
<protein>
    <recommendedName>
        <fullName evidence="1">phospholipase A2</fullName>
        <ecNumber evidence="1">3.1.1.4</ecNumber>
    </recommendedName>
</protein>
<dbReference type="CDD" id="cd07212">
    <property type="entry name" value="Pat_PNPLA9"/>
    <property type="match status" value="1"/>
</dbReference>
<dbReference type="Pfam" id="PF13637">
    <property type="entry name" value="Ank_4"/>
    <property type="match status" value="1"/>
</dbReference>
<dbReference type="Proteomes" id="UP001519460">
    <property type="component" value="Unassembled WGS sequence"/>
</dbReference>
<comment type="catalytic activity">
    <reaction evidence="6">
        <text>a 1,2-diacyl-sn-glycero-3-phosphocholine + H2O = a 1-acyl-sn-glycero-3-phosphocholine + a fatty acid + H(+)</text>
        <dbReference type="Rhea" id="RHEA:15801"/>
        <dbReference type="ChEBI" id="CHEBI:15377"/>
        <dbReference type="ChEBI" id="CHEBI:15378"/>
        <dbReference type="ChEBI" id="CHEBI:28868"/>
        <dbReference type="ChEBI" id="CHEBI:57643"/>
        <dbReference type="ChEBI" id="CHEBI:58168"/>
        <dbReference type="EC" id="3.1.1.4"/>
    </reaction>
    <physiologicalReaction direction="left-to-right" evidence="6">
        <dbReference type="Rhea" id="RHEA:15802"/>
    </physiologicalReaction>
</comment>
<evidence type="ECO:0000256" key="6">
    <source>
        <dbReference type="ARBA" id="ARBA00023422"/>
    </source>
</evidence>
<dbReference type="InterPro" id="IPR016035">
    <property type="entry name" value="Acyl_Trfase/lysoPLipase"/>
</dbReference>
<sequence>MDLIRQLSTGIGGIVNIAQATISPFKVQSVDFEIYKSAQVVQHIDCLYLFKRTGLTECVVVGVGPTKKCYSIFRLTNETEAKCMFDTLSKVVILLGRNCPTLLTEEIMQKLCDCSRDRQTWNVAHVAAYVGLHGALENKEIQGYINSPCPATQITPLMASVMGKQPQSLELLLQFGASVNTTDKQGNTVYHQAVTSCPLVITVLKDYDKSGMINWPNAKGETPLFLACMKKLPEATEVLIHAGADPSITNTSTLPIHAAVSNGDMRSVDAIISKHSNQINAKDSAGRTPLHHACSEEMVSKLAMLPRCDLNVKNVDGEAPLLLMMREKRQSCILSLLCHGANSNVQNSAGETVLHKAVLEDNPEMVRTYIVFNADPNMRNSSNQSPRHVASTSKGKNRELILYLLHVSGAKRCTSEVKGCVAGCSPEGSHNGVPDKAMSNLMRVDSVALLDELLSGAGIGKNATATKSSGAVLDMVDLPSNIGDRVLSLDGGGIRGLVLIQILMEIEAALGKPIRECFDWIGGTSTGGILALGIAMGFSLPYIKGLYVRMKDEVFKGTRPYNSQLFETMLKREFGENSHMSDIVSPKVMVTATLADRYPAALHIFRNYEQLFEEPHTDEDKERRFPVRTPPNEQLIWEAARSTGAAPTYFRAYGQFLDGGLISNNPTVDMLTEIHEYNIGLRMTGQEDKVRRIGCVVSLGTGRIPVNEVKNVDVFRPEGIIDAYRAVSGALSLGRMLVDQASQSEGRVVDRSRAWCSMIGVPFFRFSPQLSADIPLDCHEHSTLIDMMWQTHCYMVANRHRVHELANLVRVSD</sequence>
<feature type="active site" description="Proton acceptor" evidence="8">
    <location>
        <position position="658"/>
    </location>
</feature>
<gene>
    <name evidence="10" type="ORF">BaRGS_00007383</name>
</gene>
<reference evidence="10 11" key="1">
    <citation type="journal article" date="2023" name="Sci. Data">
        <title>Genome assembly of the Korean intertidal mud-creeper Batillaria attramentaria.</title>
        <authorList>
            <person name="Patra A.K."/>
            <person name="Ho P.T."/>
            <person name="Jun S."/>
            <person name="Lee S.J."/>
            <person name="Kim Y."/>
            <person name="Won Y.J."/>
        </authorList>
    </citation>
    <scope>NUCLEOTIDE SEQUENCE [LARGE SCALE GENOMIC DNA]</scope>
    <source>
        <strain evidence="10">Wonlab-2016</strain>
    </source>
</reference>
<proteinExistence type="predicted"/>
<evidence type="ECO:0000256" key="2">
    <source>
        <dbReference type="ARBA" id="ARBA00022737"/>
    </source>
</evidence>
<dbReference type="Gene3D" id="3.40.1090.10">
    <property type="entry name" value="Cytosolic phospholipase A2 catalytic domain"/>
    <property type="match status" value="1"/>
</dbReference>
<keyword evidence="5 8" id="KW-0443">Lipid metabolism</keyword>
<feature type="short sequence motif" description="GXSXG" evidence="8">
    <location>
        <begin position="523"/>
        <end position="527"/>
    </location>
</feature>
<keyword evidence="2" id="KW-0677">Repeat</keyword>
<keyword evidence="4 7" id="KW-0040">ANK repeat</keyword>
<dbReference type="SMART" id="SM00248">
    <property type="entry name" value="ANK"/>
    <property type="match status" value="7"/>
</dbReference>